<comment type="caution">
    <text evidence="3">The sequence shown here is derived from an EMBL/GenBank/DDBJ whole genome shotgun (WGS) entry which is preliminary data.</text>
</comment>
<organism evidence="3 4">
    <name type="scientific">Enterocloster aldenensis</name>
    <dbReference type="NCBI Taxonomy" id="358742"/>
    <lineage>
        <taxon>Bacteria</taxon>
        <taxon>Bacillati</taxon>
        <taxon>Bacillota</taxon>
        <taxon>Clostridia</taxon>
        <taxon>Lachnospirales</taxon>
        <taxon>Lachnospiraceae</taxon>
        <taxon>Enterocloster</taxon>
    </lineage>
</organism>
<proteinExistence type="predicted"/>
<gene>
    <name evidence="3" type="ORF">G5B36_28580</name>
</gene>
<evidence type="ECO:0000259" key="2">
    <source>
        <dbReference type="Pfam" id="PF13007"/>
    </source>
</evidence>
<dbReference type="Proteomes" id="UP000669239">
    <property type="component" value="Unassembled WGS sequence"/>
</dbReference>
<name>A0ABX2HX03_9FIRM</name>
<feature type="domain" description="Transposase TnpC homeodomain" evidence="2">
    <location>
        <begin position="55"/>
        <end position="118"/>
    </location>
</feature>
<feature type="region of interest" description="Disordered" evidence="1">
    <location>
        <begin position="109"/>
        <end position="130"/>
    </location>
</feature>
<reference evidence="3 4" key="1">
    <citation type="journal article" date="2020" name="Cell Host Microbe">
        <title>Functional and Genomic Variation between Human-Derived Isolates of Lachnospiraceae Reveals Inter- and Intra-Species Diversity.</title>
        <authorList>
            <person name="Sorbara M.T."/>
            <person name="Littmann E.R."/>
            <person name="Fontana E."/>
            <person name="Moody T.U."/>
            <person name="Kohout C.E."/>
            <person name="Gjonbalaj M."/>
            <person name="Eaton V."/>
            <person name="Seok R."/>
            <person name="Leiner I.M."/>
            <person name="Pamer E.G."/>
        </authorList>
    </citation>
    <scope>NUCLEOTIDE SEQUENCE [LARGE SCALE GENOMIC DNA]</scope>
    <source>
        <strain evidence="3 4">MSK.1.17</strain>
    </source>
</reference>
<keyword evidence="4" id="KW-1185">Reference proteome</keyword>
<protein>
    <recommendedName>
        <fullName evidence="2">Transposase TnpC homeodomain domain-containing protein</fullName>
    </recommendedName>
</protein>
<dbReference type="RefSeq" id="WP_165642101.1">
    <property type="nucleotide sequence ID" value="NZ_JAAITT010000085.1"/>
</dbReference>
<evidence type="ECO:0000313" key="3">
    <source>
        <dbReference type="EMBL" id="NSJ52598.1"/>
    </source>
</evidence>
<dbReference type="EMBL" id="JAAITT010000085">
    <property type="protein sequence ID" value="NSJ52598.1"/>
    <property type="molecule type" value="Genomic_DNA"/>
</dbReference>
<dbReference type="InterPro" id="IPR024463">
    <property type="entry name" value="Transposase_TnpC_homeodom"/>
</dbReference>
<evidence type="ECO:0000256" key="1">
    <source>
        <dbReference type="SAM" id="MobiDB-lite"/>
    </source>
</evidence>
<accession>A0ABX2HX03</accession>
<evidence type="ECO:0000313" key="4">
    <source>
        <dbReference type="Proteomes" id="UP000669239"/>
    </source>
</evidence>
<dbReference type="Pfam" id="PF13007">
    <property type="entry name" value="LZ_Tnp_IS66"/>
    <property type="match status" value="1"/>
</dbReference>
<sequence>MASSAKDIQSNELKDTISQLNTTIRTQNDLIVSLQKMLEERNAKDDEKDRIISNLQAQLEYFKQKLFGSSSERRSDMPGQLDFFSVPDSREEPIPELIEPEFIEVKASKRGRKPKADHDEMFANLPIHYE</sequence>